<dbReference type="InterPro" id="IPR011990">
    <property type="entry name" value="TPR-like_helical_dom_sf"/>
</dbReference>
<organism evidence="4 5">
    <name type="scientific">Haloferula helveola</name>
    <dbReference type="NCBI Taxonomy" id="490095"/>
    <lineage>
        <taxon>Bacteria</taxon>
        <taxon>Pseudomonadati</taxon>
        <taxon>Verrucomicrobiota</taxon>
        <taxon>Verrucomicrobiia</taxon>
        <taxon>Verrucomicrobiales</taxon>
        <taxon>Verrucomicrobiaceae</taxon>
        <taxon>Haloferula</taxon>
    </lineage>
</organism>
<dbReference type="PROSITE" id="PS50005">
    <property type="entry name" value="TPR"/>
    <property type="match status" value="2"/>
</dbReference>
<evidence type="ECO:0000256" key="3">
    <source>
        <dbReference type="PROSITE-ProRule" id="PRU00339"/>
    </source>
</evidence>
<dbReference type="PANTHER" id="PTHR45586:SF1">
    <property type="entry name" value="LIPOPOLYSACCHARIDE ASSEMBLY PROTEIN B"/>
    <property type="match status" value="1"/>
</dbReference>
<keyword evidence="2 3" id="KW-0802">TPR repeat</keyword>
<dbReference type="InterPro" id="IPR019734">
    <property type="entry name" value="TPR_rpt"/>
</dbReference>
<dbReference type="RefSeq" id="WP_353415638.1">
    <property type="nucleotide sequence ID" value="NZ_BAABRH010000012.1"/>
</dbReference>
<accession>A0ABM7RAV2</accession>
<reference evidence="4 5" key="1">
    <citation type="submission" date="2021-06" db="EMBL/GenBank/DDBJ databases">
        <title>Complete genome of Haloferula helveola possessing various polysaccharide degrading enzymes.</title>
        <authorList>
            <person name="Takami H."/>
            <person name="Huang C."/>
            <person name="Hamasaki K."/>
        </authorList>
    </citation>
    <scope>NUCLEOTIDE SEQUENCE [LARGE SCALE GENOMIC DNA]</scope>
    <source>
        <strain evidence="4 5">CN-1</strain>
    </source>
</reference>
<dbReference type="PROSITE" id="PS50293">
    <property type="entry name" value="TPR_REGION"/>
    <property type="match status" value="2"/>
</dbReference>
<name>A0ABM7RAV2_9BACT</name>
<feature type="repeat" description="TPR" evidence="3">
    <location>
        <begin position="386"/>
        <end position="419"/>
    </location>
</feature>
<dbReference type="PANTHER" id="PTHR45586">
    <property type="entry name" value="TPR REPEAT-CONTAINING PROTEIN PA4667"/>
    <property type="match status" value="1"/>
</dbReference>
<dbReference type="Gene3D" id="1.25.40.10">
    <property type="entry name" value="Tetratricopeptide repeat domain"/>
    <property type="match status" value="2"/>
</dbReference>
<dbReference type="Proteomes" id="UP001374893">
    <property type="component" value="Chromosome"/>
</dbReference>
<dbReference type="SMART" id="SM00028">
    <property type="entry name" value="TPR"/>
    <property type="match status" value="6"/>
</dbReference>
<sequence>MDIGYSAEALPLSSSYWQSDSFVKSFNGSYRIEARIEPVVSTEERGLLVEVQKLMEDGKRESALEKVKDSKLTSESAALQFNLGNLYFEEGKLEEAKKAYEEAIGKYPSFRRAHRNLAMVLVREGELDEGLEHLLEALRLGDSDGTTYGLLGFCRLQKGEWASALQAYRMAQLGQPDSAEWKAGVAQCLQNLDEREEAVALLDEVIRQRPNEASYAGLQASILLDLGENEAAVKALELPRRLGTLDPDSLLLLADLHLRAGRVEDSKAIVAEAFGGETKPSEGRIISLIGSSISAKQWELAEELVEKAKSEEGSPSRAFRLATARLAIESEKAPEEGVAELEKLIAEDPTDGAAMLALADFRFGEKAYDTAALLYERAAAVEETAADAWVGLARVRVEQRNYDAALEAVERALELRPGGELEAYRESLAQLVEAAR</sequence>
<proteinExistence type="predicted"/>
<evidence type="ECO:0000256" key="2">
    <source>
        <dbReference type="ARBA" id="ARBA00022803"/>
    </source>
</evidence>
<dbReference type="EMBL" id="AP024702">
    <property type="protein sequence ID" value="BCX48575.1"/>
    <property type="molecule type" value="Genomic_DNA"/>
</dbReference>
<dbReference type="Pfam" id="PF14559">
    <property type="entry name" value="TPR_19"/>
    <property type="match status" value="2"/>
</dbReference>
<keyword evidence="1" id="KW-0677">Repeat</keyword>
<dbReference type="Pfam" id="PF13432">
    <property type="entry name" value="TPR_16"/>
    <property type="match status" value="1"/>
</dbReference>
<dbReference type="InterPro" id="IPR051012">
    <property type="entry name" value="CellSynth/LPSAsmb/PSIAsmb"/>
</dbReference>
<gene>
    <name evidence="4" type="ORF">HAHE_24830</name>
</gene>
<protein>
    <submittedName>
        <fullName evidence="4">Radical SAM/SPASM domain-containing protein</fullName>
    </submittedName>
</protein>
<evidence type="ECO:0000313" key="5">
    <source>
        <dbReference type="Proteomes" id="UP001374893"/>
    </source>
</evidence>
<dbReference type="SUPFAM" id="SSF81901">
    <property type="entry name" value="HCP-like"/>
    <property type="match status" value="1"/>
</dbReference>
<evidence type="ECO:0000256" key="1">
    <source>
        <dbReference type="ARBA" id="ARBA00022737"/>
    </source>
</evidence>
<evidence type="ECO:0000313" key="4">
    <source>
        <dbReference type="EMBL" id="BCX48575.1"/>
    </source>
</evidence>
<dbReference type="SUPFAM" id="SSF48452">
    <property type="entry name" value="TPR-like"/>
    <property type="match status" value="1"/>
</dbReference>
<keyword evidence="5" id="KW-1185">Reference proteome</keyword>
<feature type="repeat" description="TPR" evidence="3">
    <location>
        <begin position="77"/>
        <end position="110"/>
    </location>
</feature>